<name>A0A381T7W0_9ZZZZ</name>
<evidence type="ECO:0000313" key="6">
    <source>
        <dbReference type="EMBL" id="SVA11611.1"/>
    </source>
</evidence>
<dbReference type="InterPro" id="IPR015424">
    <property type="entry name" value="PyrdxlP-dep_Trfase"/>
</dbReference>
<dbReference type="InterPro" id="IPR015421">
    <property type="entry name" value="PyrdxlP-dep_Trfase_major"/>
</dbReference>
<reference evidence="6" key="1">
    <citation type="submission" date="2018-05" db="EMBL/GenBank/DDBJ databases">
        <authorList>
            <person name="Lanie J.A."/>
            <person name="Ng W.-L."/>
            <person name="Kazmierczak K.M."/>
            <person name="Andrzejewski T.M."/>
            <person name="Davidsen T.M."/>
            <person name="Wayne K.J."/>
            <person name="Tettelin H."/>
            <person name="Glass J.I."/>
            <person name="Rusch D."/>
            <person name="Podicherti R."/>
            <person name="Tsui H.-C.T."/>
            <person name="Winkler M.E."/>
        </authorList>
    </citation>
    <scope>NUCLEOTIDE SEQUENCE</scope>
</reference>
<dbReference type="GO" id="GO:0006567">
    <property type="term" value="P:L-threonine catabolic process"/>
    <property type="evidence" value="ECO:0007669"/>
    <property type="project" value="TreeGrafter"/>
</dbReference>
<dbReference type="InterPro" id="IPR001597">
    <property type="entry name" value="ArAA_b-elim_lyase/Thr_aldolase"/>
</dbReference>
<dbReference type="GO" id="GO:0005829">
    <property type="term" value="C:cytosol"/>
    <property type="evidence" value="ECO:0007669"/>
    <property type="project" value="TreeGrafter"/>
</dbReference>
<gene>
    <name evidence="6" type="ORF">METZ01_LOCUS64465</name>
</gene>
<evidence type="ECO:0000256" key="1">
    <source>
        <dbReference type="ARBA" id="ARBA00001933"/>
    </source>
</evidence>
<dbReference type="InterPro" id="IPR015422">
    <property type="entry name" value="PyrdxlP-dep_Trfase_small"/>
</dbReference>
<evidence type="ECO:0000256" key="3">
    <source>
        <dbReference type="ARBA" id="ARBA00022898"/>
    </source>
</evidence>
<feature type="domain" description="Aromatic amino acid beta-eliminating lyase/threonine aldolase" evidence="5">
    <location>
        <begin position="6"/>
        <end position="287"/>
    </location>
</feature>
<organism evidence="6">
    <name type="scientific">marine metagenome</name>
    <dbReference type="NCBI Taxonomy" id="408172"/>
    <lineage>
        <taxon>unclassified sequences</taxon>
        <taxon>metagenomes</taxon>
        <taxon>ecological metagenomes</taxon>
    </lineage>
</organism>
<dbReference type="NCBIfam" id="NF041359">
    <property type="entry name" value="GntG_guanitoxin"/>
    <property type="match status" value="1"/>
</dbReference>
<dbReference type="PIRSF" id="PIRSF017617">
    <property type="entry name" value="Thr_aldolase"/>
    <property type="match status" value="1"/>
</dbReference>
<dbReference type="Pfam" id="PF01212">
    <property type="entry name" value="Beta_elim_lyase"/>
    <property type="match status" value="1"/>
</dbReference>
<dbReference type="FunFam" id="3.40.640.10:FF:000030">
    <property type="entry name" value="Low-specificity L-threonine aldolase"/>
    <property type="match status" value="1"/>
</dbReference>
<dbReference type="NCBIfam" id="NF007825">
    <property type="entry name" value="PRK10534.1"/>
    <property type="match status" value="1"/>
</dbReference>
<dbReference type="Gene3D" id="3.40.640.10">
    <property type="entry name" value="Type I PLP-dependent aspartate aminotransferase-like (Major domain)"/>
    <property type="match status" value="1"/>
</dbReference>
<accession>A0A381T7W0</accession>
<dbReference type="GO" id="GO:0006545">
    <property type="term" value="P:glycine biosynthetic process"/>
    <property type="evidence" value="ECO:0007669"/>
    <property type="project" value="TreeGrafter"/>
</dbReference>
<protein>
    <recommendedName>
        <fullName evidence="5">Aromatic amino acid beta-eliminating lyase/threonine aldolase domain-containing protein</fullName>
    </recommendedName>
</protein>
<dbReference type="Gene3D" id="3.90.1150.10">
    <property type="entry name" value="Aspartate Aminotransferase, domain 1"/>
    <property type="match status" value="1"/>
</dbReference>
<dbReference type="SUPFAM" id="SSF53383">
    <property type="entry name" value="PLP-dependent transferases"/>
    <property type="match status" value="1"/>
</dbReference>
<comment type="similarity">
    <text evidence="2">Belongs to the threonine aldolase family.</text>
</comment>
<dbReference type="GO" id="GO:0008732">
    <property type="term" value="F:L-allo-threonine aldolase activity"/>
    <property type="evidence" value="ECO:0007669"/>
    <property type="project" value="TreeGrafter"/>
</dbReference>
<dbReference type="PANTHER" id="PTHR48097:SF9">
    <property type="entry name" value="L-THREONINE ALDOLASE"/>
    <property type="match status" value="1"/>
</dbReference>
<evidence type="ECO:0000256" key="4">
    <source>
        <dbReference type="ARBA" id="ARBA00023239"/>
    </source>
</evidence>
<dbReference type="PANTHER" id="PTHR48097">
    <property type="entry name" value="L-THREONINE ALDOLASE-RELATED"/>
    <property type="match status" value="1"/>
</dbReference>
<evidence type="ECO:0000259" key="5">
    <source>
        <dbReference type="Pfam" id="PF01212"/>
    </source>
</evidence>
<evidence type="ECO:0000256" key="2">
    <source>
        <dbReference type="ARBA" id="ARBA00006966"/>
    </source>
</evidence>
<sequence length="340" mass="37225">MEPVVDLRSDTVTKPSIGMRQAMLNADVGDDVYGEDPTATTLEAKAADLLKTESALFVTSGTQSNLLALLSHCQRGDEYIAGSKAHSYLEEGGGGAVLASIQPQPIENNHDGTIDLNKVEAAIKPDDFHYATTRLFCLENTFFGQPLPITYLEEAASLARHHGLSLHLDGARLFNAAVKQNVPAHEIAQHFDSISACLSKGLGAPMGSVLCGTRKFIRDARRWRKMLGGGWRQAGIVASAGLYALEHNIERLSRDHKNALLLSRLLEQIDGLVVDKPRERTNMVFVTVPEVIVPELTSRLRKAGILISCEYNPIRLVTHLDIDETAIYRSADAFRHALSH</sequence>
<keyword evidence="4" id="KW-0456">Lyase</keyword>
<dbReference type="InterPro" id="IPR023603">
    <property type="entry name" value="Low_specificity_L-TA-like"/>
</dbReference>
<dbReference type="EMBL" id="UINC01004078">
    <property type="protein sequence ID" value="SVA11611.1"/>
    <property type="molecule type" value="Genomic_DNA"/>
</dbReference>
<proteinExistence type="inferred from homology"/>
<dbReference type="AlphaFoldDB" id="A0A381T7W0"/>
<comment type="cofactor">
    <cofactor evidence="1">
        <name>pyridoxal 5'-phosphate</name>
        <dbReference type="ChEBI" id="CHEBI:597326"/>
    </cofactor>
</comment>
<keyword evidence="3" id="KW-0663">Pyridoxal phosphate</keyword>